<evidence type="ECO:0000256" key="6">
    <source>
        <dbReference type="RuleBase" id="RU367031"/>
    </source>
</evidence>
<evidence type="ECO:0000256" key="3">
    <source>
        <dbReference type="ARBA" id="ARBA00023125"/>
    </source>
</evidence>
<accession>A0AAV1X0H3</accession>
<evidence type="ECO:0000256" key="1">
    <source>
        <dbReference type="ARBA" id="ARBA00003687"/>
    </source>
</evidence>
<gene>
    <name evidence="9" type="ORF">LLUT_LOCUS16154</name>
</gene>
<dbReference type="PANTHER" id="PTHR31500:SF9">
    <property type="entry name" value="AT-HOOK MOTIF NUCLEAR-LOCALIZED PROTEIN 9"/>
    <property type="match status" value="1"/>
</dbReference>
<organism evidence="9 10">
    <name type="scientific">Lupinus luteus</name>
    <name type="common">European yellow lupine</name>
    <dbReference type="NCBI Taxonomy" id="3873"/>
    <lineage>
        <taxon>Eukaryota</taxon>
        <taxon>Viridiplantae</taxon>
        <taxon>Streptophyta</taxon>
        <taxon>Embryophyta</taxon>
        <taxon>Tracheophyta</taxon>
        <taxon>Spermatophyta</taxon>
        <taxon>Magnoliopsida</taxon>
        <taxon>eudicotyledons</taxon>
        <taxon>Gunneridae</taxon>
        <taxon>Pentapetalae</taxon>
        <taxon>rosids</taxon>
        <taxon>fabids</taxon>
        <taxon>Fabales</taxon>
        <taxon>Fabaceae</taxon>
        <taxon>Papilionoideae</taxon>
        <taxon>50 kb inversion clade</taxon>
        <taxon>genistoids sensu lato</taxon>
        <taxon>core genistoids</taxon>
        <taxon>Genisteae</taxon>
        <taxon>Lupinus</taxon>
    </lineage>
</organism>
<evidence type="ECO:0000313" key="10">
    <source>
        <dbReference type="Proteomes" id="UP001497480"/>
    </source>
</evidence>
<protein>
    <recommendedName>
        <fullName evidence="6">AT-hook motif nuclear-localized protein</fullName>
    </recommendedName>
</protein>
<feature type="region of interest" description="Disordered" evidence="7">
    <location>
        <begin position="1"/>
        <end position="140"/>
    </location>
</feature>
<dbReference type="GO" id="GO:0005634">
    <property type="term" value="C:nucleus"/>
    <property type="evidence" value="ECO:0007669"/>
    <property type="project" value="UniProtKB-SubCell"/>
</dbReference>
<dbReference type="Gene3D" id="3.30.1330.80">
    <property type="entry name" value="Hypothetical protein, similar to alpha- acetolactate decarboxylase, domain 2"/>
    <property type="match status" value="1"/>
</dbReference>
<evidence type="ECO:0000256" key="2">
    <source>
        <dbReference type="ARBA" id="ARBA00023015"/>
    </source>
</evidence>
<keyword evidence="3 6" id="KW-0238">DNA-binding</keyword>
<feature type="compositionally biased region" description="Low complexity" evidence="7">
    <location>
        <begin position="102"/>
        <end position="115"/>
    </location>
</feature>
<comment type="caution">
    <text evidence="9">The sequence shown here is derived from an EMBL/GenBank/DDBJ whole genome shotgun (WGS) entry which is preliminary data.</text>
</comment>
<dbReference type="Proteomes" id="UP001497480">
    <property type="component" value="Unassembled WGS sequence"/>
</dbReference>
<name>A0AAV1X0H3_LUPLU</name>
<dbReference type="InterPro" id="IPR039605">
    <property type="entry name" value="AHL"/>
</dbReference>
<sequence length="343" mass="35962">MDRGDQMTLSGSASYYMQREMPGSGTQPELHNSPNIRPMSNPNVPFQSTIGGGTLGSTFPMDSTGIQSQSVNVGAPSGVPSGTPVKRKRGRPRKYGTDGTVSLTLTPSPTLASHPGTLTQTQSQKRGRGRPPGSGKKQQLASVGELMFGSAGMSFTPHIITVGVGEDIATKIMAFSQQSPRAICILSATGTVSTVTLRQPSTSGGTVTHEGNFEILCISGSYLLTDGDGSRNRTGGLSVSLASPDGRVIGGGIRGVLIASSQVQVIIGSFIWSGSKAKKLRKEASEGAEVAMESDHQAVHNPVALNSMSPNQNFTPNSSSIPWPESRQLDLRNSHIDIDLMRG</sequence>
<comment type="function">
    <text evidence="1 6">Transcription factor that specifically binds AT-rich DNA sequences related to the nuclear matrix attachment regions (MARs).</text>
</comment>
<dbReference type="EMBL" id="CAXHTB010000011">
    <property type="protein sequence ID" value="CAL0315094.1"/>
    <property type="molecule type" value="Genomic_DNA"/>
</dbReference>
<comment type="domain">
    <text evidence="6">The PPC domain mediates interactions between AHL proteins.</text>
</comment>
<keyword evidence="4 6" id="KW-0804">Transcription</keyword>
<dbReference type="SMART" id="SM00384">
    <property type="entry name" value="AT_hook"/>
    <property type="match status" value="2"/>
</dbReference>
<feature type="compositionally biased region" description="Basic residues" evidence="7">
    <location>
        <begin position="85"/>
        <end position="94"/>
    </location>
</feature>
<feature type="region of interest" description="Disordered" evidence="7">
    <location>
        <begin position="306"/>
        <end position="325"/>
    </location>
</feature>
<evidence type="ECO:0000259" key="8">
    <source>
        <dbReference type="PROSITE" id="PS51742"/>
    </source>
</evidence>
<evidence type="ECO:0000256" key="5">
    <source>
        <dbReference type="ARBA" id="ARBA00023242"/>
    </source>
</evidence>
<feature type="domain" description="PPC" evidence="8">
    <location>
        <begin position="149"/>
        <end position="293"/>
    </location>
</feature>
<evidence type="ECO:0000256" key="4">
    <source>
        <dbReference type="ARBA" id="ARBA00023163"/>
    </source>
</evidence>
<dbReference type="SUPFAM" id="SSF117856">
    <property type="entry name" value="AF0104/ALDC/Ptd012-like"/>
    <property type="match status" value="1"/>
</dbReference>
<evidence type="ECO:0000313" key="9">
    <source>
        <dbReference type="EMBL" id="CAL0315094.1"/>
    </source>
</evidence>
<reference evidence="9 10" key="1">
    <citation type="submission" date="2024-03" db="EMBL/GenBank/DDBJ databases">
        <authorList>
            <person name="Martinez-Hernandez J."/>
        </authorList>
    </citation>
    <scope>NUCLEOTIDE SEQUENCE [LARGE SCALE GENOMIC DNA]</scope>
</reference>
<dbReference type="Pfam" id="PF03479">
    <property type="entry name" value="PCC"/>
    <property type="match status" value="1"/>
</dbReference>
<feature type="compositionally biased region" description="Polar residues" evidence="7">
    <location>
        <begin position="56"/>
        <end position="72"/>
    </location>
</feature>
<feature type="compositionally biased region" description="Polar residues" evidence="7">
    <location>
        <begin position="24"/>
        <end position="49"/>
    </location>
</feature>
<evidence type="ECO:0000256" key="7">
    <source>
        <dbReference type="SAM" id="MobiDB-lite"/>
    </source>
</evidence>
<keyword evidence="2 6" id="KW-0805">Transcription regulation</keyword>
<keyword evidence="5 6" id="KW-0539">Nucleus</keyword>
<proteinExistence type="predicted"/>
<dbReference type="GO" id="GO:0003680">
    <property type="term" value="F:minor groove of adenine-thymine-rich DNA binding"/>
    <property type="evidence" value="ECO:0007669"/>
    <property type="project" value="UniProtKB-UniRule"/>
</dbReference>
<dbReference type="AlphaFoldDB" id="A0AAV1X0H3"/>
<dbReference type="PANTHER" id="PTHR31500">
    <property type="entry name" value="AT-HOOK MOTIF NUCLEAR-LOCALIZED PROTEIN 9"/>
    <property type="match status" value="1"/>
</dbReference>
<dbReference type="InterPro" id="IPR017956">
    <property type="entry name" value="AT_hook_DNA-bd_motif"/>
</dbReference>
<dbReference type="PROSITE" id="PS51742">
    <property type="entry name" value="PPC"/>
    <property type="match status" value="1"/>
</dbReference>
<dbReference type="InterPro" id="IPR005175">
    <property type="entry name" value="PPC_dom"/>
</dbReference>
<dbReference type="CDD" id="cd11378">
    <property type="entry name" value="DUF296"/>
    <property type="match status" value="1"/>
</dbReference>
<comment type="subcellular location">
    <subcellularLocation>
        <location evidence="6">Nucleus</location>
    </subcellularLocation>
</comment>
<keyword evidence="10" id="KW-1185">Reference proteome</keyword>
<feature type="compositionally biased region" description="Polar residues" evidence="7">
    <location>
        <begin position="306"/>
        <end position="321"/>
    </location>
</feature>